<keyword evidence="3" id="KW-1185">Reference proteome</keyword>
<feature type="domain" description="F-box" evidence="1">
    <location>
        <begin position="15"/>
        <end position="49"/>
    </location>
</feature>
<dbReference type="Proteomes" id="UP001627284">
    <property type="component" value="Unassembled WGS sequence"/>
</dbReference>
<protein>
    <recommendedName>
        <fullName evidence="1">F-box domain-containing protein</fullName>
    </recommendedName>
</protein>
<dbReference type="EMBL" id="JBJKTR010000007">
    <property type="protein sequence ID" value="KAL3363047.1"/>
    <property type="molecule type" value="Genomic_DNA"/>
</dbReference>
<reference evidence="2 3" key="1">
    <citation type="submission" date="2024-05" db="EMBL/GenBank/DDBJ databases">
        <title>De novo assembly of an allotetraploid wild potato.</title>
        <authorList>
            <person name="Hosaka A.J."/>
        </authorList>
    </citation>
    <scope>NUCLEOTIDE SEQUENCE [LARGE SCALE GENOMIC DNA]</scope>
    <source>
        <tissue evidence="2">Young leaves</tissue>
    </source>
</reference>
<evidence type="ECO:0000313" key="3">
    <source>
        <dbReference type="Proteomes" id="UP001627284"/>
    </source>
</evidence>
<organism evidence="2 3">
    <name type="scientific">Solanum stoloniferum</name>
    <dbReference type="NCBI Taxonomy" id="62892"/>
    <lineage>
        <taxon>Eukaryota</taxon>
        <taxon>Viridiplantae</taxon>
        <taxon>Streptophyta</taxon>
        <taxon>Embryophyta</taxon>
        <taxon>Tracheophyta</taxon>
        <taxon>Spermatophyta</taxon>
        <taxon>Magnoliopsida</taxon>
        <taxon>eudicotyledons</taxon>
        <taxon>Gunneridae</taxon>
        <taxon>Pentapetalae</taxon>
        <taxon>asterids</taxon>
        <taxon>lamiids</taxon>
        <taxon>Solanales</taxon>
        <taxon>Solanaceae</taxon>
        <taxon>Solanoideae</taxon>
        <taxon>Solaneae</taxon>
        <taxon>Solanum</taxon>
    </lineage>
</organism>
<name>A0ABD2U654_9SOLN</name>
<dbReference type="PANTHER" id="PTHR31672:SF13">
    <property type="entry name" value="F-BOX PROTEIN CPR30-LIKE"/>
    <property type="match status" value="1"/>
</dbReference>
<dbReference type="InterPro" id="IPR050796">
    <property type="entry name" value="SCF_F-box_component"/>
</dbReference>
<dbReference type="InterPro" id="IPR036047">
    <property type="entry name" value="F-box-like_dom_sf"/>
</dbReference>
<dbReference type="Pfam" id="PF00646">
    <property type="entry name" value="F-box"/>
    <property type="match status" value="1"/>
</dbReference>
<evidence type="ECO:0000313" key="2">
    <source>
        <dbReference type="EMBL" id="KAL3363047.1"/>
    </source>
</evidence>
<dbReference type="InterPro" id="IPR001810">
    <property type="entry name" value="F-box_dom"/>
</dbReference>
<proteinExistence type="predicted"/>
<dbReference type="AlphaFoldDB" id="A0ABD2U654"/>
<accession>A0ABD2U654</accession>
<comment type="caution">
    <text evidence="2">The sequence shown here is derived from an EMBL/GenBank/DDBJ whole genome shotgun (WGS) entry which is preliminary data.</text>
</comment>
<evidence type="ECO:0000259" key="1">
    <source>
        <dbReference type="Pfam" id="PF00646"/>
    </source>
</evidence>
<gene>
    <name evidence="2" type="ORF">AABB24_012381</name>
</gene>
<dbReference type="PANTHER" id="PTHR31672">
    <property type="entry name" value="BNACNNG10540D PROTEIN"/>
    <property type="match status" value="1"/>
</dbReference>
<dbReference type="SUPFAM" id="SSF81383">
    <property type="entry name" value="F-box domain"/>
    <property type="match status" value="1"/>
</dbReference>
<sequence>MDFPTSVIKVTGNTELLTEILLGLPPKSLLCFQTVCKDWLFHISIQRFRLLHSRTKQMSSLKVDGLFFCWWVYKKKYVDFIPINGISEKQKSMILKHTTSSKIEHLHSCEAPVMEMINCTLFNYNPSTNQRRLIPPPCTITNPSHHEVMVMNLVFDPMVSDRYEIVCIYYEIRRGLQSILCIFIRN</sequence>